<evidence type="ECO:0008006" key="11">
    <source>
        <dbReference type="Google" id="ProtNLM"/>
    </source>
</evidence>
<sequence length="2412" mass="278992">MEASKKFKKKQTNTVLGQDTMAYSNIKGIIVGHVNEVYSKMINNLWQMYHDFSSYMPINYKEIMDDPLEIWTTYLKYEIEKYEKDRFTGEISFWKPQNITDLKMRAEFWKSRDIFKDINQIPWRFRISERALLRFKDFSKDMKSTLLKKMIEFSLGYISDDYNCRILKNGPCIGMVYFSFPFYNVNYGYYDIEWHGVGACLIERIPIVKNGKVVEYSHEHYIKLIEIIDSDYGTLELIEKFSDEISEDPDKWIEYSEWVGDLSISNQLRYATDKWYPLIIPQMFLTEEESASIQFDASTGRWVWKDRAILENREKNENFKNNLVKNLSEENSGKDFIRLLKTLPNMALKLTEEELELISTPGNVLAIGRSGTGKTTCSLLRMFSAEILFRYKMLKKKKLRAEDVDKPSSLHFIFVTASPVLTNEVKIYYSKLNKLIKNGLEAKERAAKPDLEEEKVEEIKLERQVSELSQAEEIEEEITSGPHSMKLLTDNDFPLFVTIRKLVLMIDGSLDRPFFSRDKNGRVIGSSSNFEWHNELMGALEIGKAYKKKKREQSEFMSDDSDSDEDLLVEESKKNYMPESYYQQHLRSREVDFKDFSESFWPNLSWRGKFSPLVLWTEFSAYIKGSPKSYLSRNFYLTLDEYLLASKKSSNLTKEEKIEIYKAFIAYETMKRESYCYDFQDIVNYILCEIHYHGYKGIPIHYMMVDEVQDLTSATLTLLLEVTGQKLFFSGDTAQTIAKGVGFRFCDLKSLYYESAINPPKVIQLTINFRSHNQILELANSVVALLETLFPATIDKMGREKSLKDGPHPIIINSGSPDDLLNFLFTSNENSQASNIQFGCNQVIIVRNQESKLKLHRSLKSALCLTVYEAKGLEFDDVILYNFFTDSEMPIKNWKALDYIGKIQDDPNYKPSSLEDLENQTPKLSCSKVIDIKKYSLLCTELKQLYVAITRPKVRLIIYDDKPEIRDKMQSFWQKIGSSSFQTSEELQGSLFQTFAKSSTKEEWTEQGLRMMSHQFYEQAAKCFRAADDIILERKALAYLKATQASELLVAVEGKNSVAWNSSKSSKKQRREILEKARNDFISAGNEFLSLSEIDENEKRIMLKEAARCFASAKENEKAADIFQSIGLNNQAAEAFLACGLYESAGDLFAEKFEYIRAIDAYRCGRKWDKLVHCIYKCRNNMTDEERKKFIKKYVPVALETLIPKVLPTADKDTQYINRIVEEDKNIIPEEKEKAEESEEEKEEPPSKALQPEESFSLIQESAASFSLLESSSADSFSIIKDDDQIYEVLQDIDPEDEWLQSDSGSVIDSLGSTINKEGTVLSDYSIIDNVHAAALNQGGKLINTKTDIFIEDQAMRKIIEYVSMFSTDVSSFLKDFKSAESLVSTQEIAESWELASLIDLDEISPELLGIILDTLEEFGMYKMCLFVCNRYHLEGRIGRYVVSLAFKYSNNSILKPHDISRPFFMNAQYQRAMIAYTAIHNVLEMINPEYLSLKRFFDGRNLGIESFRGLILLGYWKKTVYIMDKENSLAVTSSFMDYKNFKHIYLTFENPDNLGIINEENFAWLPFVTPSNEEEVKAAKIALDSVVCNLNALHFVTQKFNSAASLGKMPSFPEYFVFNEILWKFINKKDESLFMNYLRQCIGLIKDVLQGKAFKTAMSELRAWDALSFFTQLLIGSAYQPALKSFLQNLSYKDFQEILVVSSMIVKLLSSNYQILDSHYSTLVFAILAPLGIRQLISAPVTMVFPHLSHALLHKSNILLKTINVSDIEKVYVVDIEGQFLILPIKSIAYAFSKEVVNSLISIIKVRNIHPKSQLASISELSNRHGELWMIDFINSHIDGNPYKLESLSSTFLKESNEYKEHIKYKKRLEKILSVAEGDKESLNFIKEQNKKEIAFLENEIQIYKENSVENKDSVLNLIIEKCSFMPKNEIKITKIAKHALLNQAQILMELSEKSHDSAEIVEELQISYELCKLSGYSSYFHEMLKQRVKPIISSSNEKVFKNHSFYQYTVAYLDIDFYFEQGAFEDISTSILSLLDAQFFEMKIGKVIKIIEKAVVCWAISLGKPVKLSKIHNKYFPKNTEVKHKEAIIKGISKGKRSSIAANIFEWTVKTLSEINKSDTNAKSKKKLGSRIYEFLPILVRYGSPNYLFESMMKMQLNREFELIGITSDIQEIVEIASFESLEEYQAINLTLPPKDGEILVTHQEMISEEENLVKHNTSWISEVKLFALHHDKVYKIRKLKAHRKKLPNFSIPQLVLFSSLSSRAKDIQALKADWEKSKNYSTIISTIEKFQTEISECIYKESLKKPLDFHYLLKQMNWLLSVFCNISTFIVSPDLDSIDIVEKSIHEVEASIKRLNVWKNVIIPKNKKIEIKLQKKWNFRWRQEMLNKRKKGLKRQEALEKKKDMLKYS</sequence>
<keyword evidence="1" id="KW-0547">Nucleotide-binding</keyword>
<name>A0AAU9KCY2_9CILI</name>
<evidence type="ECO:0000256" key="5">
    <source>
        <dbReference type="SAM" id="Coils"/>
    </source>
</evidence>
<dbReference type="Proteomes" id="UP001162131">
    <property type="component" value="Unassembled WGS sequence"/>
</dbReference>
<proteinExistence type="predicted"/>
<reference evidence="9" key="1">
    <citation type="submission" date="2021-09" db="EMBL/GenBank/DDBJ databases">
        <authorList>
            <consortium name="AG Swart"/>
            <person name="Singh M."/>
            <person name="Singh A."/>
            <person name="Seah K."/>
            <person name="Emmerich C."/>
        </authorList>
    </citation>
    <scope>NUCLEOTIDE SEQUENCE</scope>
    <source>
        <strain evidence="9">ATCC30299</strain>
    </source>
</reference>
<dbReference type="GO" id="GO:0004386">
    <property type="term" value="F:helicase activity"/>
    <property type="evidence" value="ECO:0007669"/>
    <property type="project" value="UniProtKB-KW"/>
</dbReference>
<dbReference type="InterPro" id="IPR027417">
    <property type="entry name" value="P-loop_NTPase"/>
</dbReference>
<evidence type="ECO:0000256" key="1">
    <source>
        <dbReference type="ARBA" id="ARBA00022741"/>
    </source>
</evidence>
<dbReference type="Pfam" id="PF00580">
    <property type="entry name" value="UvrD-helicase"/>
    <property type="match status" value="1"/>
</dbReference>
<accession>A0AAU9KCY2</accession>
<keyword evidence="4" id="KW-0067">ATP-binding</keyword>
<dbReference type="InterPro" id="IPR014016">
    <property type="entry name" value="UvrD-like_ATP-bd"/>
</dbReference>
<organism evidence="9 10">
    <name type="scientific">Blepharisma stoltei</name>
    <dbReference type="NCBI Taxonomy" id="1481888"/>
    <lineage>
        <taxon>Eukaryota</taxon>
        <taxon>Sar</taxon>
        <taxon>Alveolata</taxon>
        <taxon>Ciliophora</taxon>
        <taxon>Postciliodesmatophora</taxon>
        <taxon>Heterotrichea</taxon>
        <taxon>Heterotrichida</taxon>
        <taxon>Blepharismidae</taxon>
        <taxon>Blepharisma</taxon>
    </lineage>
</organism>
<dbReference type="InterPro" id="IPR014017">
    <property type="entry name" value="DNA_helicase_UvrD-like_C"/>
</dbReference>
<dbReference type="GO" id="GO:0005524">
    <property type="term" value="F:ATP binding"/>
    <property type="evidence" value="ECO:0007669"/>
    <property type="project" value="UniProtKB-KW"/>
</dbReference>
<dbReference type="InterPro" id="IPR013986">
    <property type="entry name" value="DExx_box_DNA_helicase_dom_sf"/>
</dbReference>
<dbReference type="PANTHER" id="PTHR21529:SF4">
    <property type="entry name" value="TPR AND ANKYRIN REPEAT-CONTAINING PROTEIN 1"/>
    <property type="match status" value="1"/>
</dbReference>
<dbReference type="InterPro" id="IPR039904">
    <property type="entry name" value="TRANK1"/>
</dbReference>
<evidence type="ECO:0000256" key="3">
    <source>
        <dbReference type="ARBA" id="ARBA00022806"/>
    </source>
</evidence>
<evidence type="ECO:0000256" key="4">
    <source>
        <dbReference type="ARBA" id="ARBA00022840"/>
    </source>
</evidence>
<dbReference type="GO" id="GO:0016787">
    <property type="term" value="F:hydrolase activity"/>
    <property type="evidence" value="ECO:0007669"/>
    <property type="project" value="UniProtKB-KW"/>
</dbReference>
<evidence type="ECO:0000259" key="8">
    <source>
        <dbReference type="Pfam" id="PF13361"/>
    </source>
</evidence>
<evidence type="ECO:0000259" key="7">
    <source>
        <dbReference type="Pfam" id="PF00580"/>
    </source>
</evidence>
<evidence type="ECO:0000313" key="9">
    <source>
        <dbReference type="EMBL" id="CAG9335878.1"/>
    </source>
</evidence>
<feature type="domain" description="UvrD-like helicase C-terminal" evidence="8">
    <location>
        <begin position="865"/>
        <end position="958"/>
    </location>
</feature>
<dbReference type="Gene3D" id="3.40.50.300">
    <property type="entry name" value="P-loop containing nucleotide triphosphate hydrolases"/>
    <property type="match status" value="2"/>
</dbReference>
<feature type="domain" description="UvrD-like helicase ATP-binding" evidence="7">
    <location>
        <begin position="553"/>
        <end position="737"/>
    </location>
</feature>
<gene>
    <name evidence="9" type="ORF">BSTOLATCC_MIC65198</name>
</gene>
<keyword evidence="3" id="KW-0347">Helicase</keyword>
<keyword evidence="5" id="KW-0175">Coiled coil</keyword>
<evidence type="ECO:0000256" key="2">
    <source>
        <dbReference type="ARBA" id="ARBA00022801"/>
    </source>
</evidence>
<dbReference type="SUPFAM" id="SSF52540">
    <property type="entry name" value="P-loop containing nucleoside triphosphate hydrolases"/>
    <property type="match status" value="1"/>
</dbReference>
<dbReference type="Pfam" id="PF13361">
    <property type="entry name" value="UvrD_C"/>
    <property type="match status" value="1"/>
</dbReference>
<dbReference type="PANTHER" id="PTHR21529">
    <property type="entry name" value="MAMMARY TURMOR VIRUS RECEPTOR HOMOLOG 1, 2 MTVR1, 2"/>
    <property type="match status" value="1"/>
</dbReference>
<keyword evidence="2" id="KW-0378">Hydrolase</keyword>
<dbReference type="Gene3D" id="1.10.10.160">
    <property type="match status" value="1"/>
</dbReference>
<feature type="coiled-coil region" evidence="5">
    <location>
        <begin position="1881"/>
        <end position="1908"/>
    </location>
</feature>
<comment type="caution">
    <text evidence="9">The sequence shown here is derived from an EMBL/GenBank/DDBJ whole genome shotgun (WGS) entry which is preliminary data.</text>
</comment>
<evidence type="ECO:0000256" key="6">
    <source>
        <dbReference type="SAM" id="MobiDB-lite"/>
    </source>
</evidence>
<dbReference type="EMBL" id="CAJZBQ010000063">
    <property type="protein sequence ID" value="CAG9335878.1"/>
    <property type="molecule type" value="Genomic_DNA"/>
</dbReference>
<keyword evidence="10" id="KW-1185">Reference proteome</keyword>
<evidence type="ECO:0000313" key="10">
    <source>
        <dbReference type="Proteomes" id="UP001162131"/>
    </source>
</evidence>
<feature type="region of interest" description="Disordered" evidence="6">
    <location>
        <begin position="1228"/>
        <end position="1254"/>
    </location>
</feature>
<protein>
    <recommendedName>
        <fullName evidence="11">UvrD-like helicase ATP-binding domain-containing protein</fullName>
    </recommendedName>
</protein>